<evidence type="ECO:0000313" key="3">
    <source>
        <dbReference type="EMBL" id="MDZ5470810.1"/>
    </source>
</evidence>
<keyword evidence="4" id="KW-1185">Reference proteome</keyword>
<accession>A0ABU5IUK4</accession>
<comment type="caution">
    <text evidence="3">The sequence shown here is derived from an EMBL/GenBank/DDBJ whole genome shotgun (WGS) entry which is preliminary data.</text>
</comment>
<name>A0ABU5IUK4_9BACI</name>
<feature type="transmembrane region" description="Helical" evidence="2">
    <location>
        <begin position="18"/>
        <end position="39"/>
    </location>
</feature>
<feature type="coiled-coil region" evidence="1">
    <location>
        <begin position="47"/>
        <end position="74"/>
    </location>
</feature>
<keyword evidence="2" id="KW-1133">Transmembrane helix</keyword>
<keyword evidence="1" id="KW-0175">Coiled coil</keyword>
<organism evidence="3 4">
    <name type="scientific">Robertmurraya mangrovi</name>
    <dbReference type="NCBI Taxonomy" id="3098077"/>
    <lineage>
        <taxon>Bacteria</taxon>
        <taxon>Bacillati</taxon>
        <taxon>Bacillota</taxon>
        <taxon>Bacilli</taxon>
        <taxon>Bacillales</taxon>
        <taxon>Bacillaceae</taxon>
        <taxon>Robertmurraya</taxon>
    </lineage>
</organism>
<sequence length="214" mass="24572">MLVDINLLPTKEPKNKTLLMLVILLGIILISGVTSLYLLKGSYDKEITSITNEINRTQQVIAEEQQKIIEFEESNSVTELKNAVNWAKEYPIKTIPLIKHLTGLLPERGFIQSFTYEETGEIKLTVQFDTSREAAFYLKNLLDSNWINEVFLETVTTKELNEQQEMDDLESDEIIKYTPRYIGEYKLLINKQIIKEELDSSDNTESSEQGGEDS</sequence>
<dbReference type="EMBL" id="JAXOFX010000002">
    <property type="protein sequence ID" value="MDZ5470810.1"/>
    <property type="molecule type" value="Genomic_DNA"/>
</dbReference>
<keyword evidence="3" id="KW-0614">Plasmid</keyword>
<keyword evidence="2" id="KW-0472">Membrane</keyword>
<dbReference type="Proteomes" id="UP001290455">
    <property type="component" value="Unassembled WGS sequence"/>
</dbReference>
<evidence type="ECO:0008006" key="5">
    <source>
        <dbReference type="Google" id="ProtNLM"/>
    </source>
</evidence>
<dbReference type="RefSeq" id="WP_322445353.1">
    <property type="nucleotide sequence ID" value="NZ_JAXOFX010000002.1"/>
</dbReference>
<evidence type="ECO:0000256" key="1">
    <source>
        <dbReference type="SAM" id="Coils"/>
    </source>
</evidence>
<keyword evidence="2" id="KW-0812">Transmembrane</keyword>
<gene>
    <name evidence="3" type="ORF">SM124_03495</name>
</gene>
<protein>
    <recommendedName>
        <fullName evidence="5">Type IV pilus assembly protein PilN</fullName>
    </recommendedName>
</protein>
<reference evidence="3 4" key="1">
    <citation type="submission" date="2023-11" db="EMBL/GenBank/DDBJ databases">
        <title>Bacillus jintuensis, isolated from a mudflat on the Beibu Gulf coast.</title>
        <authorList>
            <person name="Li M."/>
        </authorList>
    </citation>
    <scope>NUCLEOTIDE SEQUENCE [LARGE SCALE GENOMIC DNA]</scope>
    <source>
        <strain evidence="3 4">31A1R</strain>
        <plasmid evidence="3">unnamed</plasmid>
    </source>
</reference>
<evidence type="ECO:0000313" key="4">
    <source>
        <dbReference type="Proteomes" id="UP001290455"/>
    </source>
</evidence>
<proteinExistence type="predicted"/>
<geneLocation type="plasmid" evidence="3">
    <name>unnamed</name>
</geneLocation>
<evidence type="ECO:0000256" key="2">
    <source>
        <dbReference type="SAM" id="Phobius"/>
    </source>
</evidence>